<accession>A0A2U3P8X4</accession>
<dbReference type="Proteomes" id="UP000240424">
    <property type="component" value="Unassembled WGS sequence"/>
</dbReference>
<gene>
    <name evidence="2" type="ORF">MNAB215_2398</name>
</gene>
<evidence type="ECO:0000313" key="2">
    <source>
        <dbReference type="EMBL" id="SPM40202.1"/>
    </source>
</evidence>
<name>A0A2U3P8X4_9MYCO</name>
<dbReference type="EMBL" id="FUEZ01000004">
    <property type="protein sequence ID" value="SPM40202.1"/>
    <property type="molecule type" value="Genomic_DNA"/>
</dbReference>
<protein>
    <submittedName>
        <fullName evidence="2">Mycobacterium numidiamassiliense ORFan</fullName>
    </submittedName>
</protein>
<organism evidence="2 3">
    <name type="scientific">Mycobacterium numidiamassiliense</name>
    <dbReference type="NCBI Taxonomy" id="1841861"/>
    <lineage>
        <taxon>Bacteria</taxon>
        <taxon>Bacillati</taxon>
        <taxon>Actinomycetota</taxon>
        <taxon>Actinomycetes</taxon>
        <taxon>Mycobacteriales</taxon>
        <taxon>Mycobacteriaceae</taxon>
        <taxon>Mycobacterium</taxon>
    </lineage>
</organism>
<dbReference type="AlphaFoldDB" id="A0A2U3P8X4"/>
<feature type="region of interest" description="Disordered" evidence="1">
    <location>
        <begin position="35"/>
        <end position="54"/>
    </location>
</feature>
<sequence>MPATCEYAFVAVRRCSPRFVGVDGKVTAKLVGLSYPTLGGSGSDPSTVNDPSLR</sequence>
<reference evidence="2 3" key="1">
    <citation type="submission" date="2017-01" db="EMBL/GenBank/DDBJ databases">
        <authorList>
            <consortium name="Urmite Genomes"/>
        </authorList>
    </citation>
    <scope>NUCLEOTIDE SEQUENCE [LARGE SCALE GENOMIC DNA]</scope>
    <source>
        <strain evidence="2 3">AB215</strain>
    </source>
</reference>
<evidence type="ECO:0000313" key="3">
    <source>
        <dbReference type="Proteomes" id="UP000240424"/>
    </source>
</evidence>
<keyword evidence="3" id="KW-1185">Reference proteome</keyword>
<proteinExistence type="predicted"/>
<feature type="compositionally biased region" description="Polar residues" evidence="1">
    <location>
        <begin position="43"/>
        <end position="54"/>
    </location>
</feature>
<evidence type="ECO:0000256" key="1">
    <source>
        <dbReference type="SAM" id="MobiDB-lite"/>
    </source>
</evidence>